<dbReference type="Pfam" id="PF02641">
    <property type="entry name" value="DUF190"/>
    <property type="match status" value="1"/>
</dbReference>
<evidence type="ECO:0000313" key="2">
    <source>
        <dbReference type="EMBL" id="KKN84315.1"/>
    </source>
</evidence>
<accession>A0A0F9TTH4</accession>
<dbReference type="Gene3D" id="3.30.70.120">
    <property type="match status" value="1"/>
</dbReference>
<evidence type="ECO:0000256" key="1">
    <source>
        <dbReference type="ARBA" id="ARBA00010554"/>
    </source>
</evidence>
<dbReference type="EMBL" id="LAZR01000172">
    <property type="protein sequence ID" value="KKN84315.1"/>
    <property type="molecule type" value="Genomic_DNA"/>
</dbReference>
<dbReference type="InterPro" id="IPR003793">
    <property type="entry name" value="UPF0166"/>
</dbReference>
<comment type="similarity">
    <text evidence="1">Belongs to the UPF0166 family.</text>
</comment>
<dbReference type="InterPro" id="IPR011322">
    <property type="entry name" value="N-reg_PII-like_a/b"/>
</dbReference>
<organism evidence="2">
    <name type="scientific">marine sediment metagenome</name>
    <dbReference type="NCBI Taxonomy" id="412755"/>
    <lineage>
        <taxon>unclassified sequences</taxon>
        <taxon>metagenomes</taxon>
        <taxon>ecological metagenomes</taxon>
    </lineage>
</organism>
<dbReference type="AlphaFoldDB" id="A0A0F9TTH4"/>
<dbReference type="SUPFAM" id="SSF54913">
    <property type="entry name" value="GlnB-like"/>
    <property type="match status" value="1"/>
</dbReference>
<sequence length="106" mass="12085">MKGYQLTFFTQQNRHHRGKHVCDWLIDSARELGVRGGTVLAATEGFGHNGKMHSSHFFELADQPEEITMVVTEDEAERLLKRLLADQLHIFYVKIPVEFGTLGESD</sequence>
<name>A0A0F9TTH4_9ZZZZ</name>
<comment type="caution">
    <text evidence="2">The sequence shown here is derived from an EMBL/GenBank/DDBJ whole genome shotgun (WGS) entry which is preliminary data.</text>
</comment>
<protein>
    <submittedName>
        <fullName evidence="2">Uncharacterized protein</fullName>
    </submittedName>
</protein>
<proteinExistence type="inferred from homology"/>
<dbReference type="InterPro" id="IPR015867">
    <property type="entry name" value="N-reg_PII/ATP_PRibTrfase_C"/>
</dbReference>
<reference evidence="2" key="1">
    <citation type="journal article" date="2015" name="Nature">
        <title>Complex archaea that bridge the gap between prokaryotes and eukaryotes.</title>
        <authorList>
            <person name="Spang A."/>
            <person name="Saw J.H."/>
            <person name="Jorgensen S.L."/>
            <person name="Zaremba-Niedzwiedzka K."/>
            <person name="Martijn J."/>
            <person name="Lind A.E."/>
            <person name="van Eijk R."/>
            <person name="Schleper C."/>
            <person name="Guy L."/>
            <person name="Ettema T.J."/>
        </authorList>
    </citation>
    <scope>NUCLEOTIDE SEQUENCE</scope>
</reference>
<gene>
    <name evidence="2" type="ORF">LCGC14_0289770</name>
</gene>